<dbReference type="RefSeq" id="XP_017311462.1">
    <property type="nucleotide sequence ID" value="XM_017455973.3"/>
</dbReference>
<comment type="subunit">
    <text evidence="13">Binds DNA. Can associate with the proximal promoter regions of PAX6 and SP4, and their known targets including ARR3, RHO, OPN1MW2 and OPN1SW.</text>
</comment>
<feature type="domain" description="C2H2-type" evidence="17">
    <location>
        <begin position="520"/>
        <end position="547"/>
    </location>
</feature>
<feature type="domain" description="C2H2-type" evidence="17">
    <location>
        <begin position="492"/>
        <end position="519"/>
    </location>
</feature>
<keyword evidence="10" id="KW-0804">Transcription</keyword>
<accession>A0A2D0PZK7</accession>
<dbReference type="Proteomes" id="UP000221080">
    <property type="component" value="Chromosome 25"/>
</dbReference>
<keyword evidence="18" id="KW-1185">Reference proteome</keyword>
<comment type="function">
    <text evidence="12">Transcriptional regulator that plays a role in retinal development and maintenance.</text>
</comment>
<dbReference type="Pfam" id="PF23611">
    <property type="entry name" value="zf-C2H2_16"/>
    <property type="match status" value="1"/>
</dbReference>
<dbReference type="FunFam" id="3.30.160.60:FF:000049">
    <property type="entry name" value="transcriptional repressor CTCF isoform X1"/>
    <property type="match status" value="2"/>
</dbReference>
<dbReference type="PANTHER" id="PTHR24393:SF165">
    <property type="entry name" value="ZINC FINGER PROTEIN 555-LIKE"/>
    <property type="match status" value="1"/>
</dbReference>
<feature type="domain" description="C2H2-type" evidence="17">
    <location>
        <begin position="253"/>
        <end position="280"/>
    </location>
</feature>
<dbReference type="Pfam" id="PF00096">
    <property type="entry name" value="zf-C2H2"/>
    <property type="match status" value="4"/>
</dbReference>
<evidence type="ECO:0000259" key="17">
    <source>
        <dbReference type="PROSITE" id="PS50157"/>
    </source>
</evidence>
<evidence type="ECO:0000256" key="1">
    <source>
        <dbReference type="ARBA" id="ARBA00004123"/>
    </source>
</evidence>
<dbReference type="FunFam" id="3.30.160.60:FF:000558">
    <property type="entry name" value="zinc finger protein 513 isoform X2"/>
    <property type="match status" value="1"/>
</dbReference>
<evidence type="ECO:0000256" key="2">
    <source>
        <dbReference type="ARBA" id="ARBA00006991"/>
    </source>
</evidence>
<feature type="domain" description="C2H2-type" evidence="17">
    <location>
        <begin position="281"/>
        <end position="308"/>
    </location>
</feature>
<dbReference type="FunFam" id="3.30.160.60:FF:000395">
    <property type="entry name" value="zinc finger protein 513"/>
    <property type="match status" value="1"/>
</dbReference>
<dbReference type="GO" id="GO:0000978">
    <property type="term" value="F:RNA polymerase II cis-regulatory region sequence-specific DNA binding"/>
    <property type="evidence" value="ECO:0007669"/>
    <property type="project" value="TreeGrafter"/>
</dbReference>
<dbReference type="PROSITE" id="PS50157">
    <property type="entry name" value="ZINC_FINGER_C2H2_2"/>
    <property type="match status" value="7"/>
</dbReference>
<keyword evidence="11" id="KW-0539">Nucleus</keyword>
<dbReference type="FunFam" id="3.30.160.60:FF:001967">
    <property type="entry name" value="Ras-responsive element-binding protein"/>
    <property type="match status" value="1"/>
</dbReference>
<proteinExistence type="inferred from homology"/>
<evidence type="ECO:0000256" key="16">
    <source>
        <dbReference type="SAM" id="MobiDB-lite"/>
    </source>
</evidence>
<evidence type="ECO:0000256" key="15">
    <source>
        <dbReference type="PROSITE-ProRule" id="PRU00042"/>
    </source>
</evidence>
<dbReference type="GeneID" id="108257870"/>
<feature type="region of interest" description="Disordered" evidence="16">
    <location>
        <begin position="601"/>
        <end position="632"/>
    </location>
</feature>
<evidence type="ECO:0000256" key="7">
    <source>
        <dbReference type="ARBA" id="ARBA00022833"/>
    </source>
</evidence>
<keyword evidence="4" id="KW-0479">Metal-binding</keyword>
<keyword evidence="3" id="KW-0597">Phosphoprotein</keyword>
<name>A0A2D0PZK7_ICTPU</name>
<keyword evidence="8" id="KW-0805">Transcription regulation</keyword>
<evidence type="ECO:0000256" key="14">
    <source>
        <dbReference type="ARBA" id="ARBA00068683"/>
    </source>
</evidence>
<evidence type="ECO:0000256" key="4">
    <source>
        <dbReference type="ARBA" id="ARBA00022723"/>
    </source>
</evidence>
<feature type="domain" description="C2H2-type" evidence="17">
    <location>
        <begin position="225"/>
        <end position="252"/>
    </location>
</feature>
<keyword evidence="5" id="KW-0677">Repeat</keyword>
<dbReference type="Gene3D" id="3.30.160.60">
    <property type="entry name" value="Classic Zinc Finger"/>
    <property type="match status" value="7"/>
</dbReference>
<keyword evidence="9" id="KW-0238">DNA-binding</keyword>
<dbReference type="SMART" id="SM00355">
    <property type="entry name" value="ZnF_C2H2"/>
    <property type="match status" value="8"/>
</dbReference>
<evidence type="ECO:0000313" key="18">
    <source>
        <dbReference type="Proteomes" id="UP000221080"/>
    </source>
</evidence>
<reference evidence="19" key="2">
    <citation type="submission" date="2025-08" db="UniProtKB">
        <authorList>
            <consortium name="RefSeq"/>
        </authorList>
    </citation>
    <scope>IDENTIFICATION</scope>
    <source>
        <tissue evidence="19">Blood</tissue>
    </source>
</reference>
<evidence type="ECO:0000313" key="19">
    <source>
        <dbReference type="RefSeq" id="XP_017311462.1"/>
    </source>
</evidence>
<evidence type="ECO:0000256" key="10">
    <source>
        <dbReference type="ARBA" id="ARBA00023163"/>
    </source>
</evidence>
<comment type="similarity">
    <text evidence="2">Belongs to the krueppel C2H2-type zinc-finger protein family.</text>
</comment>
<dbReference type="GO" id="GO:0005634">
    <property type="term" value="C:nucleus"/>
    <property type="evidence" value="ECO:0007669"/>
    <property type="project" value="UniProtKB-SubCell"/>
</dbReference>
<comment type="subcellular location">
    <subcellularLocation>
        <location evidence="1">Nucleus</location>
    </subcellularLocation>
</comment>
<feature type="compositionally biased region" description="Basic and acidic residues" evidence="16">
    <location>
        <begin position="80"/>
        <end position="98"/>
    </location>
</feature>
<dbReference type="PROSITE" id="PS00028">
    <property type="entry name" value="ZINC_FINGER_C2H2_1"/>
    <property type="match status" value="3"/>
</dbReference>
<protein>
    <recommendedName>
        <fullName evidence="14">Zinc finger protein 513</fullName>
    </recommendedName>
</protein>
<dbReference type="FunFam" id="3.30.160.60:FF:000123">
    <property type="entry name" value="transcriptional repressor CTCF isoform X1"/>
    <property type="match status" value="1"/>
</dbReference>
<dbReference type="CTD" id="568216"/>
<dbReference type="InterPro" id="IPR036236">
    <property type="entry name" value="Znf_C2H2_sf"/>
</dbReference>
<dbReference type="GO" id="GO:0008270">
    <property type="term" value="F:zinc ion binding"/>
    <property type="evidence" value="ECO:0007669"/>
    <property type="project" value="UniProtKB-KW"/>
</dbReference>
<evidence type="ECO:0000256" key="11">
    <source>
        <dbReference type="ARBA" id="ARBA00023242"/>
    </source>
</evidence>
<dbReference type="KEGG" id="ipu:108257870"/>
<evidence type="ECO:0000256" key="8">
    <source>
        <dbReference type="ARBA" id="ARBA00023015"/>
    </source>
</evidence>
<keyword evidence="7" id="KW-0862">Zinc</keyword>
<dbReference type="OrthoDB" id="654211at2759"/>
<evidence type="ECO:0000256" key="3">
    <source>
        <dbReference type="ARBA" id="ARBA00022553"/>
    </source>
</evidence>
<gene>
    <name evidence="19" type="primary">znf513a</name>
</gene>
<organism evidence="18 19">
    <name type="scientific">Ictalurus punctatus</name>
    <name type="common">Channel catfish</name>
    <name type="synonym">Silurus punctatus</name>
    <dbReference type="NCBI Taxonomy" id="7998"/>
    <lineage>
        <taxon>Eukaryota</taxon>
        <taxon>Metazoa</taxon>
        <taxon>Chordata</taxon>
        <taxon>Craniata</taxon>
        <taxon>Vertebrata</taxon>
        <taxon>Euteleostomi</taxon>
        <taxon>Actinopterygii</taxon>
        <taxon>Neopterygii</taxon>
        <taxon>Teleostei</taxon>
        <taxon>Ostariophysi</taxon>
        <taxon>Siluriformes</taxon>
        <taxon>Ictaluridae</taxon>
        <taxon>Ictalurus</taxon>
    </lineage>
</organism>
<evidence type="ECO:0000256" key="13">
    <source>
        <dbReference type="ARBA" id="ARBA00064373"/>
    </source>
</evidence>
<feature type="region of interest" description="Disordered" evidence="16">
    <location>
        <begin position="73"/>
        <end position="98"/>
    </location>
</feature>
<dbReference type="GO" id="GO:0060041">
    <property type="term" value="P:retina development in camera-type eye"/>
    <property type="evidence" value="ECO:0007669"/>
    <property type="project" value="Ensembl"/>
</dbReference>
<dbReference type="GO" id="GO:0001228">
    <property type="term" value="F:DNA-binding transcription activator activity, RNA polymerase II-specific"/>
    <property type="evidence" value="ECO:0007669"/>
    <property type="project" value="TreeGrafter"/>
</dbReference>
<evidence type="ECO:0000256" key="9">
    <source>
        <dbReference type="ARBA" id="ARBA00023125"/>
    </source>
</evidence>
<keyword evidence="6 15" id="KW-0863">Zinc-finger</keyword>
<dbReference type="InterPro" id="IPR056438">
    <property type="entry name" value="Znf-C2H2_CTCF"/>
</dbReference>
<feature type="compositionally biased region" description="Acidic residues" evidence="16">
    <location>
        <begin position="613"/>
        <end position="632"/>
    </location>
</feature>
<evidence type="ECO:0000256" key="12">
    <source>
        <dbReference type="ARBA" id="ARBA00053347"/>
    </source>
</evidence>
<dbReference type="PANTHER" id="PTHR24393">
    <property type="entry name" value="ZINC FINGER PROTEIN"/>
    <property type="match status" value="1"/>
</dbReference>
<feature type="region of interest" description="Disordered" evidence="16">
    <location>
        <begin position="1"/>
        <end position="22"/>
    </location>
</feature>
<sequence>MPRRKQQNPQPVKLDSEDGVSINPATTLTFESDFLLGQDLDFSDADNGKILGLEKFSANISLPSFQLGDEESSSFSHLSMESDTHDLRTAENEREGARSEPAFPLYVSCRGCDQLLDEDEHSCQRCSKRDGSSIGDRSVHIGAQPVLKGADGEREGARSEPAFPLYVSCRGCDQLLDEDEHSCLRCSKRDGSSIGDRSVHIGAQPVLKGADGEGAGPENGQQKLNSCPLCGFSSRYTNHVKRHMKTHNGEKPYRCSLCSYASAQLVNLQRHLRIHTGEKPYQCEYCTFACSSLGNLKRHQRMHTVANPAQNIQQRMHTAINPGQNTHQNMHAVTNPAQNAQRMMSGLSLLGSVGCQSLKEDAPRASREVLQSSEMMKGNLSIGRDSGYLKAFARLKSEQQSCTRAQPGVLPPLLFPFTCRLCGLVLDGEDGSSAQICAKCTLEMLTKDAAGSVSERGHRGDRVYTCAACPFLTHYPNHLARHMKTHSGEKPYKCPQCPYASAHFDNLKRHHRVHTGEKPYKCHLCDYACGNLANLKRHQRVHSGAKPFQCSVCSYSCNQSMNLKRHMLRHTGEKPHKCHACTYTTGHWDNYKRHQKKHVAGTEEWDTVPLPANEEEAEIDEEEEEEEKEEEV</sequence>
<evidence type="ECO:0000256" key="5">
    <source>
        <dbReference type="ARBA" id="ARBA00022737"/>
    </source>
</evidence>
<dbReference type="InterPro" id="IPR013087">
    <property type="entry name" value="Znf_C2H2_type"/>
</dbReference>
<evidence type="ECO:0000256" key="6">
    <source>
        <dbReference type="ARBA" id="ARBA00022771"/>
    </source>
</evidence>
<dbReference type="SUPFAM" id="SSF57667">
    <property type="entry name" value="beta-beta-alpha zinc fingers"/>
    <property type="match status" value="5"/>
</dbReference>
<reference evidence="18" key="1">
    <citation type="journal article" date="2016" name="Nat. Commun.">
        <title>The channel catfish genome sequence provides insights into the evolution of scale formation in teleosts.</title>
        <authorList>
            <person name="Liu Z."/>
            <person name="Liu S."/>
            <person name="Yao J."/>
            <person name="Bao L."/>
            <person name="Zhang J."/>
            <person name="Li Y."/>
            <person name="Jiang C."/>
            <person name="Sun L."/>
            <person name="Wang R."/>
            <person name="Zhang Y."/>
            <person name="Zhou T."/>
            <person name="Zeng Q."/>
            <person name="Fu Q."/>
            <person name="Gao S."/>
            <person name="Li N."/>
            <person name="Koren S."/>
            <person name="Jiang Y."/>
            <person name="Zimin A."/>
            <person name="Xu P."/>
            <person name="Phillippy A.M."/>
            <person name="Geng X."/>
            <person name="Song L."/>
            <person name="Sun F."/>
            <person name="Li C."/>
            <person name="Wang X."/>
            <person name="Chen A."/>
            <person name="Jin Y."/>
            <person name="Yuan Z."/>
            <person name="Yang Y."/>
            <person name="Tan S."/>
            <person name="Peatman E."/>
            <person name="Lu J."/>
            <person name="Qin Z."/>
            <person name="Dunham R."/>
            <person name="Li Z."/>
            <person name="Sonstegard T."/>
            <person name="Feng J."/>
            <person name="Danzmann R.G."/>
            <person name="Schroeder S."/>
            <person name="Scheffler B."/>
            <person name="Duke M.V."/>
            <person name="Ballard L."/>
            <person name="Kucuktas H."/>
            <person name="Kaltenboeck L."/>
            <person name="Liu H."/>
            <person name="Armbruster J."/>
            <person name="Xie Y."/>
            <person name="Kirby M.L."/>
            <person name="Tian Y."/>
            <person name="Flanagan M.E."/>
            <person name="Mu W."/>
            <person name="Waldbieser G.C."/>
        </authorList>
    </citation>
    <scope>NUCLEOTIDE SEQUENCE [LARGE SCALE GENOMIC DNA]</scope>
    <source>
        <strain evidence="18">SDA103</strain>
    </source>
</reference>
<feature type="domain" description="C2H2-type" evidence="17">
    <location>
        <begin position="464"/>
        <end position="491"/>
    </location>
</feature>
<feature type="domain" description="C2H2-type" evidence="17">
    <location>
        <begin position="548"/>
        <end position="575"/>
    </location>
</feature>
<dbReference type="AlphaFoldDB" id="A0A2D0PZK7"/>